<feature type="region of interest" description="Disordered" evidence="1">
    <location>
        <begin position="1"/>
        <end position="23"/>
    </location>
</feature>
<sequence length="229" mass="26018">MKTPADRWAEPRPKPKPSPPERSRVVLLDDSVSVWGWPSRGGLIVLEQATALDFEMLQLDSVNLALARDDDRAREDEHCQRLLWLGARWFDSRERYGFVWNLSRQLSPAISAVERGEQPAPTRPERWWVRVAFSNGQDPHGGFWVGEWDSRIYGSRGDRQAPVHLDAAQIALARNMGEKCRILEALGATYFDSLDSYRGEACVNAWHHKHTGEFGPLVIHDHQGVNGDD</sequence>
<accession>A0A6G1FQS2</accession>
<evidence type="ECO:0000256" key="1">
    <source>
        <dbReference type="SAM" id="MobiDB-lite"/>
    </source>
</evidence>
<gene>
    <name evidence="2 4" type="ORF">P152DRAFT_517827</name>
</gene>
<reference evidence="2 4" key="1">
    <citation type="submission" date="2020-01" db="EMBL/GenBank/DDBJ databases">
        <authorList>
            <consortium name="DOE Joint Genome Institute"/>
            <person name="Haridas S."/>
            <person name="Albert R."/>
            <person name="Binder M."/>
            <person name="Bloem J."/>
            <person name="Labutti K."/>
            <person name="Salamov A."/>
            <person name="Andreopoulos B."/>
            <person name="Baker S.E."/>
            <person name="Barry K."/>
            <person name="Bills G."/>
            <person name="Bluhm B.H."/>
            <person name="Cannon C."/>
            <person name="Castanera R."/>
            <person name="Culley D.E."/>
            <person name="Daum C."/>
            <person name="Ezra D."/>
            <person name="Gonzalez J.B."/>
            <person name="Henrissat B."/>
            <person name="Kuo A."/>
            <person name="Liang C."/>
            <person name="Lipzen A."/>
            <person name="Lutzoni F."/>
            <person name="Magnuson J."/>
            <person name="Mondo S."/>
            <person name="Nolan M."/>
            <person name="Ohm R."/>
            <person name="Pangilinan J."/>
            <person name="Park H.-J."/>
            <person name="Ramirez L."/>
            <person name="Alfaro M."/>
            <person name="Sun H."/>
            <person name="Tritt A."/>
            <person name="Yoshinaga Y."/>
            <person name="Zwiers L.-H."/>
            <person name="Turgeon B.G."/>
            <person name="Goodwin S.B."/>
            <person name="Spatafora J.W."/>
            <person name="Crous P.W."/>
            <person name="Grigoriev I.V."/>
        </authorList>
    </citation>
    <scope>NUCLEOTIDE SEQUENCE</scope>
    <source>
        <strain evidence="2 4">CBS 781.70</strain>
    </source>
</reference>
<evidence type="ECO:0000313" key="3">
    <source>
        <dbReference type="Proteomes" id="UP000504638"/>
    </source>
</evidence>
<protein>
    <submittedName>
        <fullName evidence="2 4">Uncharacterized protein</fullName>
    </submittedName>
</protein>
<organism evidence="2">
    <name type="scientific">Eremomyces bilateralis CBS 781.70</name>
    <dbReference type="NCBI Taxonomy" id="1392243"/>
    <lineage>
        <taxon>Eukaryota</taxon>
        <taxon>Fungi</taxon>
        <taxon>Dikarya</taxon>
        <taxon>Ascomycota</taxon>
        <taxon>Pezizomycotina</taxon>
        <taxon>Dothideomycetes</taxon>
        <taxon>Dothideomycetes incertae sedis</taxon>
        <taxon>Eremomycetales</taxon>
        <taxon>Eremomycetaceae</taxon>
        <taxon>Eremomyces</taxon>
    </lineage>
</organism>
<evidence type="ECO:0000313" key="4">
    <source>
        <dbReference type="RefSeq" id="XP_033529672.1"/>
    </source>
</evidence>
<proteinExistence type="predicted"/>
<dbReference type="EMBL" id="ML975192">
    <property type="protein sequence ID" value="KAF1808041.1"/>
    <property type="molecule type" value="Genomic_DNA"/>
</dbReference>
<dbReference type="Proteomes" id="UP000504638">
    <property type="component" value="Unplaced"/>
</dbReference>
<dbReference type="RefSeq" id="XP_033529672.1">
    <property type="nucleotide sequence ID" value="XM_033683031.1"/>
</dbReference>
<dbReference type="OrthoDB" id="4487429at2759"/>
<keyword evidence="3" id="KW-1185">Reference proteome</keyword>
<dbReference type="GeneID" id="54423601"/>
<evidence type="ECO:0000313" key="2">
    <source>
        <dbReference type="EMBL" id="KAF1808041.1"/>
    </source>
</evidence>
<name>A0A6G1FQS2_9PEZI</name>
<reference evidence="4" key="2">
    <citation type="submission" date="2020-04" db="EMBL/GenBank/DDBJ databases">
        <authorList>
            <consortium name="NCBI Genome Project"/>
        </authorList>
    </citation>
    <scope>NUCLEOTIDE SEQUENCE</scope>
    <source>
        <strain evidence="4">CBS 781.70</strain>
    </source>
</reference>
<reference evidence="4" key="3">
    <citation type="submission" date="2025-04" db="UniProtKB">
        <authorList>
            <consortium name="RefSeq"/>
        </authorList>
    </citation>
    <scope>IDENTIFICATION</scope>
    <source>
        <strain evidence="4">CBS 781.70</strain>
    </source>
</reference>
<dbReference type="AlphaFoldDB" id="A0A6G1FQS2"/>